<name>A0A7S2W7M5_9STRA</name>
<proteinExistence type="predicted"/>
<dbReference type="PANTHER" id="PTHR48100">
    <property type="entry name" value="BROAD-SPECIFICITY PHOSPHATASE YOR283W-RELATED"/>
    <property type="match status" value="1"/>
</dbReference>
<organism evidence="2">
    <name type="scientific">Mucochytrium quahogii</name>
    <dbReference type="NCBI Taxonomy" id="96639"/>
    <lineage>
        <taxon>Eukaryota</taxon>
        <taxon>Sar</taxon>
        <taxon>Stramenopiles</taxon>
        <taxon>Bigyra</taxon>
        <taxon>Labyrinthulomycetes</taxon>
        <taxon>Thraustochytrida</taxon>
        <taxon>Thraustochytriidae</taxon>
        <taxon>Mucochytrium</taxon>
    </lineage>
</organism>
<dbReference type="PANTHER" id="PTHR48100:SF33">
    <property type="entry name" value="PEPTIDASE S54 RHOMBOID DOMAIN-CONTAINING PROTEIN"/>
    <property type="match status" value="1"/>
</dbReference>
<reference evidence="2" key="1">
    <citation type="submission" date="2021-01" db="EMBL/GenBank/DDBJ databases">
        <authorList>
            <person name="Corre E."/>
            <person name="Pelletier E."/>
            <person name="Niang G."/>
            <person name="Scheremetjew M."/>
            <person name="Finn R."/>
            <person name="Kale V."/>
            <person name="Holt S."/>
            <person name="Cochrane G."/>
            <person name="Meng A."/>
            <person name="Brown T."/>
            <person name="Cohen L."/>
        </authorList>
    </citation>
    <scope>NUCLEOTIDE SEQUENCE</scope>
    <source>
        <strain evidence="2">NY070348D</strain>
    </source>
</reference>
<sequence>MGLVEFLQGIMFTILPLLSIIALWIGSLYDQRFANIVYKLHLLRLGLTHMLFSKDRKWEKQPDSESVKAEETKEIIFIRHGESKWNLVFNKGFGTDFPGRLGHALLEEAKESITLDSVFVDSPLSDEGCEQAQGLKKFIEDGSEGTSAILKGMEGESVIVSSNLRRALSTCTIGLWERLQRTQEKIHILSCLQEVTFNIDGVALAKPHGYPELAHEELHGFGMTKENFKPERYYNAQANEGDKPVNSHGIDRIKEFAAWCFERDEPTIIAAGHSLYFRYFFDTFLAKNVSHEARVNKMENCAVVKFTLEKGKLSNGKTWYRIVDSSLKADYLSFEQKKSKKKKQ</sequence>
<evidence type="ECO:0000256" key="1">
    <source>
        <dbReference type="SAM" id="Phobius"/>
    </source>
</evidence>
<dbReference type="Gene3D" id="3.40.50.1240">
    <property type="entry name" value="Phosphoglycerate mutase-like"/>
    <property type="match status" value="1"/>
</dbReference>
<dbReference type="EMBL" id="HBHK01006222">
    <property type="protein sequence ID" value="CAD9671912.1"/>
    <property type="molecule type" value="Transcribed_RNA"/>
</dbReference>
<dbReference type="InterPro" id="IPR013078">
    <property type="entry name" value="His_Pase_superF_clade-1"/>
</dbReference>
<gene>
    <name evidence="2" type="ORF">QSP1433_LOCUS3748</name>
</gene>
<dbReference type="SUPFAM" id="SSF53254">
    <property type="entry name" value="Phosphoglycerate mutase-like"/>
    <property type="match status" value="1"/>
</dbReference>
<dbReference type="InterPro" id="IPR029033">
    <property type="entry name" value="His_PPase_superfam"/>
</dbReference>
<evidence type="ECO:0008006" key="3">
    <source>
        <dbReference type="Google" id="ProtNLM"/>
    </source>
</evidence>
<protein>
    <recommendedName>
        <fullName evidence="3">Phosphoglycerate mutase</fullName>
    </recommendedName>
</protein>
<dbReference type="AlphaFoldDB" id="A0A7S2W7M5"/>
<evidence type="ECO:0000313" key="2">
    <source>
        <dbReference type="EMBL" id="CAD9671912.1"/>
    </source>
</evidence>
<keyword evidence="1" id="KW-1133">Transmembrane helix</keyword>
<keyword evidence="1" id="KW-0812">Transmembrane</keyword>
<dbReference type="GO" id="GO:0005829">
    <property type="term" value="C:cytosol"/>
    <property type="evidence" value="ECO:0007669"/>
    <property type="project" value="TreeGrafter"/>
</dbReference>
<dbReference type="InterPro" id="IPR050275">
    <property type="entry name" value="PGM_Phosphatase"/>
</dbReference>
<feature type="transmembrane region" description="Helical" evidence="1">
    <location>
        <begin position="6"/>
        <end position="29"/>
    </location>
</feature>
<dbReference type="SMART" id="SM00855">
    <property type="entry name" value="PGAM"/>
    <property type="match status" value="1"/>
</dbReference>
<keyword evidence="1" id="KW-0472">Membrane</keyword>
<dbReference type="Pfam" id="PF00300">
    <property type="entry name" value="His_Phos_1"/>
    <property type="match status" value="1"/>
</dbReference>
<dbReference type="CDD" id="cd07067">
    <property type="entry name" value="HP_PGM_like"/>
    <property type="match status" value="1"/>
</dbReference>
<dbReference type="GO" id="GO:0016791">
    <property type="term" value="F:phosphatase activity"/>
    <property type="evidence" value="ECO:0007669"/>
    <property type="project" value="TreeGrafter"/>
</dbReference>
<accession>A0A7S2W7M5</accession>